<keyword evidence="8" id="KW-1015">Disulfide bond</keyword>
<dbReference type="PROSITE" id="PS00803">
    <property type="entry name" value="CALRETICULIN_1"/>
    <property type="match status" value="1"/>
</dbReference>
<dbReference type="InterPro" id="IPR013320">
    <property type="entry name" value="ConA-like_dom_sf"/>
</dbReference>
<dbReference type="OrthoDB" id="1938156at2759"/>
<evidence type="ECO:0000256" key="1">
    <source>
        <dbReference type="ARBA" id="ARBA00004115"/>
    </source>
</evidence>
<organism evidence="11 12">
    <name type="scientific">Botryosphaeria dothidea</name>
    <dbReference type="NCBI Taxonomy" id="55169"/>
    <lineage>
        <taxon>Eukaryota</taxon>
        <taxon>Fungi</taxon>
        <taxon>Dikarya</taxon>
        <taxon>Ascomycota</taxon>
        <taxon>Pezizomycotina</taxon>
        <taxon>Dothideomycetes</taxon>
        <taxon>Dothideomycetes incertae sedis</taxon>
        <taxon>Botryosphaeriales</taxon>
        <taxon>Botryosphaeriaceae</taxon>
        <taxon>Botryosphaeria</taxon>
    </lineage>
</organism>
<evidence type="ECO:0000256" key="3">
    <source>
        <dbReference type="ARBA" id="ARBA00022692"/>
    </source>
</evidence>
<feature type="region of interest" description="Disordered" evidence="10">
    <location>
        <begin position="79"/>
        <end position="104"/>
    </location>
</feature>
<dbReference type="InterPro" id="IPR018124">
    <property type="entry name" value="Calret/calnex_CS"/>
</dbReference>
<dbReference type="GO" id="GO:0005509">
    <property type="term" value="F:calcium ion binding"/>
    <property type="evidence" value="ECO:0007669"/>
    <property type="project" value="InterPro"/>
</dbReference>
<feature type="chain" id="PRO_5034527435" evidence="9">
    <location>
        <begin position="20"/>
        <end position="935"/>
    </location>
</feature>
<name>A0A8H4J3I4_9PEZI</name>
<dbReference type="Pfam" id="PF00262">
    <property type="entry name" value="Calreticulin"/>
    <property type="match status" value="1"/>
</dbReference>
<comment type="caution">
    <text evidence="11">The sequence shown here is derived from an EMBL/GenBank/DDBJ whole genome shotgun (WGS) entry which is preliminary data.</text>
</comment>
<feature type="compositionally biased region" description="Acidic residues" evidence="10">
    <location>
        <begin position="684"/>
        <end position="694"/>
    </location>
</feature>
<dbReference type="EMBL" id="WWBZ02000011">
    <property type="protein sequence ID" value="KAF4311239.1"/>
    <property type="molecule type" value="Genomic_DNA"/>
</dbReference>
<feature type="compositionally biased region" description="Acidic residues" evidence="10">
    <location>
        <begin position="658"/>
        <end position="674"/>
    </location>
</feature>
<accession>A0A8H4J3I4</accession>
<evidence type="ECO:0000256" key="4">
    <source>
        <dbReference type="ARBA" id="ARBA00022824"/>
    </source>
</evidence>
<feature type="region of interest" description="Disordered" evidence="10">
    <location>
        <begin position="658"/>
        <end position="694"/>
    </location>
</feature>
<protein>
    <submittedName>
        <fullName evidence="11">Calreticulin/calnexin</fullName>
    </submittedName>
</protein>
<dbReference type="PRINTS" id="PR00626">
    <property type="entry name" value="CALRETICULIN"/>
</dbReference>
<comment type="similarity">
    <text evidence="2 9">Belongs to the calreticulin family.</text>
</comment>
<keyword evidence="3 9" id="KW-0812">Transmembrane</keyword>
<dbReference type="Gene3D" id="2.60.120.200">
    <property type="match status" value="1"/>
</dbReference>
<sequence>MRTVTLLIATVFAAGAATARSSGGCDEKCDAAYSSCMTGCQSNPACIDPCKRDTCARISIVSESVPRCDAALESDLVRSAPNAGPRASKENAASHSLAGRTARRMARDTAGSFLLKITLWKRNSWMEHRTGGGRDNTLTALEMLECSVVSGRIGGATWDVGRAISGEARANPSFSYCARPRLGAAQRRGPARRERTTGMPGVVQMAAVIIARHARAAMVAAAGQRCALMFHTAANDTHILIGRVKATFAATRQVYLLHLRARPSPPAPPRLPAARGILGAGRVARRAHWPQGRWPLFGCRARPPSGSDFLAQRRWAARGRTTPGNCHRGHKCEQLARALLFQPLLHLVLLSPSIDHSTSCHWFSPRPCLYTQQADSTMRANILPIALLSAAAVRADEASSSTSTSAVEKPTFTLTTLTAPFFEQFTDDWEDRWKVSHAKKENTEEEWAYVGTWSVEEPSVFKGIEGDKGLVIKDKAAHHAISAKFPKAVDNTDNTLVVQYEVKLQDGLECGGAYMKLLKDNAALHQEEFSNASPYVIMFGPDKCGATNKVHFIFKHKNPKTGEYEEKHLKNPPSARITKTSALYTLIVKPDQKFEIKINGESVREGSLLEDFTPAVNPPEEIDDPNDSKPEDWVDTAKIADPEAKKPEDWDEDAPYEIVDEEAEKPEDWLEDEPTTIPDPEAEKPEDWDDEEDGDWVPPTVPNSKCDEVSGCGPWSAPLKKNPAYKGKWTAPLIDNPDYKGPWAPRKIANPDYFEDKTPANLEPIGAIGFEIWTMQKDILFDNIYVGHSVEDAQKLQEESYDVKIKVEKAEEEASKPKKDESAKSPLDLSFKDDPAKYVKERAALFFELLPKNPVGALTLVPDIAGVIGGVVAILIALIAVVATGGSKAPSAEQVKAAADKAKAKAGEAKDKAAEAVSTGAEKAGEATKRNTRSS</sequence>
<keyword evidence="6 9" id="KW-0472">Membrane</keyword>
<dbReference type="FunFam" id="2.10.250.10:FF:000001">
    <property type="entry name" value="Calnexin homolog"/>
    <property type="match status" value="1"/>
</dbReference>
<evidence type="ECO:0000256" key="2">
    <source>
        <dbReference type="ARBA" id="ARBA00010983"/>
    </source>
</evidence>
<gene>
    <name evidence="11" type="ORF">GTA08_BOTSDO13245</name>
</gene>
<evidence type="ECO:0000313" key="11">
    <source>
        <dbReference type="EMBL" id="KAF4311239.1"/>
    </source>
</evidence>
<dbReference type="GO" id="GO:0005789">
    <property type="term" value="C:endoplasmic reticulum membrane"/>
    <property type="evidence" value="ECO:0007669"/>
    <property type="project" value="UniProtKB-SubCell"/>
</dbReference>
<dbReference type="InterPro" id="IPR001580">
    <property type="entry name" value="Calret/calnex"/>
</dbReference>
<feature type="disulfide bond" evidence="8">
    <location>
        <begin position="510"/>
        <end position="544"/>
    </location>
</feature>
<dbReference type="SUPFAM" id="SSF49899">
    <property type="entry name" value="Concanavalin A-like lectins/glucanases"/>
    <property type="match status" value="1"/>
</dbReference>
<feature type="signal peptide" evidence="9">
    <location>
        <begin position="1"/>
        <end position="19"/>
    </location>
</feature>
<keyword evidence="4 9" id="KW-0256">Endoplasmic reticulum</keyword>
<dbReference type="SUPFAM" id="SSF63887">
    <property type="entry name" value="P-domain of calnexin/calreticulin"/>
    <property type="match status" value="1"/>
</dbReference>
<dbReference type="PANTHER" id="PTHR11073:SF1">
    <property type="entry name" value="CALNEXIN 14D-RELATED"/>
    <property type="match status" value="1"/>
</dbReference>
<dbReference type="PROSITE" id="PS00804">
    <property type="entry name" value="CALRETICULIN_2"/>
    <property type="match status" value="1"/>
</dbReference>
<evidence type="ECO:0000256" key="7">
    <source>
        <dbReference type="ARBA" id="ARBA00023186"/>
    </source>
</evidence>
<comment type="subcellular location">
    <subcellularLocation>
        <location evidence="1">Endoplasmic reticulum membrane</location>
        <topology evidence="1">Single-pass type I membrane protein</topology>
    </subcellularLocation>
</comment>
<dbReference type="GO" id="GO:0036503">
    <property type="term" value="P:ERAD pathway"/>
    <property type="evidence" value="ECO:0007669"/>
    <property type="project" value="TreeGrafter"/>
</dbReference>
<evidence type="ECO:0000256" key="6">
    <source>
        <dbReference type="ARBA" id="ARBA00023136"/>
    </source>
</evidence>
<keyword evidence="7 9" id="KW-0143">Chaperone</keyword>
<dbReference type="GO" id="GO:0006457">
    <property type="term" value="P:protein folding"/>
    <property type="evidence" value="ECO:0007669"/>
    <property type="project" value="InterPro"/>
</dbReference>
<proteinExistence type="inferred from homology"/>
<dbReference type="AlphaFoldDB" id="A0A8H4J3I4"/>
<dbReference type="Gene3D" id="2.10.250.10">
    <property type="entry name" value="Calreticulin/calnexin, P domain"/>
    <property type="match status" value="1"/>
</dbReference>
<feature type="transmembrane region" description="Helical" evidence="9">
    <location>
        <begin position="864"/>
        <end position="886"/>
    </location>
</feature>
<feature type="region of interest" description="Disordered" evidence="10">
    <location>
        <begin position="906"/>
        <end position="935"/>
    </location>
</feature>
<dbReference type="Proteomes" id="UP000572817">
    <property type="component" value="Unassembled WGS sequence"/>
</dbReference>
<evidence type="ECO:0000256" key="10">
    <source>
        <dbReference type="SAM" id="MobiDB-lite"/>
    </source>
</evidence>
<keyword evidence="9" id="KW-0732">Signal</keyword>
<keyword evidence="12" id="KW-1185">Reference proteome</keyword>
<dbReference type="PROSITE" id="PS00805">
    <property type="entry name" value="CALRETICULIN_REPEAT"/>
    <property type="match status" value="1"/>
</dbReference>
<dbReference type="InterPro" id="IPR009033">
    <property type="entry name" value="Calreticulin/calnexin_P_dom_sf"/>
</dbReference>
<evidence type="ECO:0000256" key="8">
    <source>
        <dbReference type="PIRSR" id="PIRSR601580-3"/>
    </source>
</evidence>
<dbReference type="FunFam" id="2.60.120.200:FF:000011">
    <property type="entry name" value="Probable calnexin"/>
    <property type="match status" value="1"/>
</dbReference>
<keyword evidence="5 9" id="KW-1133">Transmembrane helix</keyword>
<evidence type="ECO:0000313" key="12">
    <source>
        <dbReference type="Proteomes" id="UP000572817"/>
    </source>
</evidence>
<dbReference type="GO" id="GO:0051082">
    <property type="term" value="F:unfolded protein binding"/>
    <property type="evidence" value="ECO:0007669"/>
    <property type="project" value="InterPro"/>
</dbReference>
<dbReference type="PANTHER" id="PTHR11073">
    <property type="entry name" value="CALRETICULIN AND CALNEXIN"/>
    <property type="match status" value="1"/>
</dbReference>
<feature type="region of interest" description="Disordered" evidence="10">
    <location>
        <begin position="609"/>
        <end position="633"/>
    </location>
</feature>
<reference evidence="11" key="1">
    <citation type="submission" date="2020-04" db="EMBL/GenBank/DDBJ databases">
        <title>Genome Assembly and Annotation of Botryosphaeria dothidea sdau 11-99, a Latent Pathogen of Apple Fruit Ring Rot in China.</title>
        <authorList>
            <person name="Yu C."/>
            <person name="Diao Y."/>
            <person name="Lu Q."/>
            <person name="Zhao J."/>
            <person name="Cui S."/>
            <person name="Peng C."/>
            <person name="He B."/>
            <person name="Liu H."/>
        </authorList>
    </citation>
    <scope>NUCLEOTIDE SEQUENCE [LARGE SCALE GENOMIC DNA]</scope>
    <source>
        <strain evidence="11">Sdau11-99</strain>
    </source>
</reference>
<evidence type="ECO:0000256" key="9">
    <source>
        <dbReference type="RuleBase" id="RU362126"/>
    </source>
</evidence>
<evidence type="ECO:0000256" key="5">
    <source>
        <dbReference type="ARBA" id="ARBA00022989"/>
    </source>
</evidence>